<evidence type="ECO:0000256" key="4">
    <source>
        <dbReference type="SAM" id="Phobius"/>
    </source>
</evidence>
<dbReference type="Pfam" id="PF07963">
    <property type="entry name" value="N_methyl"/>
    <property type="match status" value="1"/>
</dbReference>
<dbReference type="GO" id="GO:0007155">
    <property type="term" value="P:cell adhesion"/>
    <property type="evidence" value="ECO:0007669"/>
    <property type="project" value="InterPro"/>
</dbReference>
<dbReference type="EMBL" id="CP159578">
    <property type="protein sequence ID" value="XCJ81048.1"/>
    <property type="molecule type" value="Genomic_DNA"/>
</dbReference>
<name>A0AB74UIF1_9GAMM</name>
<dbReference type="PANTHER" id="PTHR30093:SF34">
    <property type="entry name" value="PREPILIN PEPTIDASE-DEPENDENT PROTEIN D"/>
    <property type="match status" value="1"/>
</dbReference>
<organism evidence="5">
    <name type="scientific">Salinicola endophyticus</name>
    <dbReference type="NCBI Taxonomy" id="1949083"/>
    <lineage>
        <taxon>Bacteria</taxon>
        <taxon>Pseudomonadati</taxon>
        <taxon>Pseudomonadota</taxon>
        <taxon>Gammaproteobacteria</taxon>
        <taxon>Oceanospirillales</taxon>
        <taxon>Halomonadaceae</taxon>
        <taxon>Salinicola</taxon>
    </lineage>
</organism>
<dbReference type="Gene3D" id="3.30.700.10">
    <property type="entry name" value="Glycoprotein, Type 4 Pilin"/>
    <property type="match status" value="1"/>
</dbReference>
<dbReference type="GO" id="GO:0043107">
    <property type="term" value="P:type IV pilus-dependent motility"/>
    <property type="evidence" value="ECO:0007669"/>
    <property type="project" value="TreeGrafter"/>
</dbReference>
<comment type="similarity">
    <text evidence="1 3">Belongs to the N-Me-Phe pilin family.</text>
</comment>
<proteinExistence type="inferred from homology"/>
<dbReference type="PANTHER" id="PTHR30093">
    <property type="entry name" value="GENERAL SECRETION PATHWAY PROTEIN G"/>
    <property type="match status" value="1"/>
</dbReference>
<dbReference type="RefSeq" id="WP_353981839.1">
    <property type="nucleotide sequence ID" value="NZ_CP159578.1"/>
</dbReference>
<protein>
    <submittedName>
        <fullName evidence="5">Pilin</fullName>
    </submittedName>
</protein>
<evidence type="ECO:0000256" key="2">
    <source>
        <dbReference type="ARBA" id="ARBA00022481"/>
    </source>
</evidence>
<dbReference type="NCBIfam" id="TIGR02532">
    <property type="entry name" value="IV_pilin_GFxxxE"/>
    <property type="match status" value="1"/>
</dbReference>
<evidence type="ECO:0000313" key="5">
    <source>
        <dbReference type="EMBL" id="XCJ81048.1"/>
    </source>
</evidence>
<keyword evidence="2" id="KW-0488">Methylation</keyword>
<dbReference type="InterPro" id="IPR012902">
    <property type="entry name" value="N_methyl_site"/>
</dbReference>
<accession>A0AB74UIF1</accession>
<keyword evidence="4" id="KW-1133">Transmembrane helix</keyword>
<dbReference type="PROSITE" id="PS00409">
    <property type="entry name" value="PROKAR_NTER_METHYL"/>
    <property type="match status" value="1"/>
</dbReference>
<evidence type="ECO:0000256" key="1">
    <source>
        <dbReference type="ARBA" id="ARBA00005233"/>
    </source>
</evidence>
<dbReference type="GO" id="GO:0044096">
    <property type="term" value="C:type IV pilus"/>
    <property type="evidence" value="ECO:0007669"/>
    <property type="project" value="TreeGrafter"/>
</dbReference>
<keyword evidence="4" id="KW-0472">Membrane</keyword>
<dbReference type="Pfam" id="PF00114">
    <property type="entry name" value="Pilin"/>
    <property type="match status" value="1"/>
</dbReference>
<gene>
    <name evidence="5" type="ORF">ABV408_07660</name>
</gene>
<reference evidence="5" key="1">
    <citation type="submission" date="2024-06" db="EMBL/GenBank/DDBJ databases">
        <title>Complete genome of Salinicola endophyticus HNIBRBA4755.</title>
        <authorList>
            <person name="Shin S.Y."/>
            <person name="Kang H."/>
            <person name="Song J."/>
        </authorList>
    </citation>
    <scope>NUCLEOTIDE SEQUENCE</scope>
    <source>
        <strain evidence="5">HNIBRBA4755</strain>
    </source>
</reference>
<dbReference type="InterPro" id="IPR045584">
    <property type="entry name" value="Pilin-like"/>
</dbReference>
<evidence type="ECO:0000256" key="3">
    <source>
        <dbReference type="RuleBase" id="RU000389"/>
    </source>
</evidence>
<dbReference type="SUPFAM" id="SSF54523">
    <property type="entry name" value="Pili subunits"/>
    <property type="match status" value="1"/>
</dbReference>
<dbReference type="InterPro" id="IPR001082">
    <property type="entry name" value="Pilin"/>
</dbReference>
<keyword evidence="4" id="KW-0812">Transmembrane</keyword>
<dbReference type="AlphaFoldDB" id="A0AB74UIF1"/>
<keyword evidence="3" id="KW-0281">Fimbrium</keyword>
<feature type="transmembrane region" description="Helical" evidence="4">
    <location>
        <begin position="21"/>
        <end position="39"/>
    </location>
</feature>
<sequence length="159" mass="17079">MQGQHKRRALYRQGGFTLIELMIVVAIIGILAAIAIPQYQNYVARSEVSSAIATLKSLQTPAELAFQQGDTVTTPSDLGISSDAVQNGKITVANFSRKDADGNAADPEISFTFDQGGNFSGKAITLERQKDGGWQCSTNFTDNELDSVPDSCKKNTSDT</sequence>